<dbReference type="EMBL" id="UZAH01028295">
    <property type="protein sequence ID" value="VDO99147.1"/>
    <property type="molecule type" value="Genomic_DNA"/>
</dbReference>
<proteinExistence type="predicted"/>
<dbReference type="InterPro" id="IPR000195">
    <property type="entry name" value="Rab-GAP-TBC_dom"/>
</dbReference>
<sequence length="145" mass="16465">MVTEKLPRLAAHLRQFEVDLSLFALSWFLTCFVDVMPHQIYLPIFDDFLYEGNKSLFRFALAILKMCEPAVLQSKTVSMVHACLSRPRQFVTDYRTLAQVGFSKLYQAYNSSLKATIPREKTLSIQTIPSGAIDQIQPPNVGFSS</sequence>
<dbReference type="InterPro" id="IPR035969">
    <property type="entry name" value="Rab-GAP_TBC_sf"/>
</dbReference>
<dbReference type="PANTHER" id="PTHR47219">
    <property type="entry name" value="RAB GTPASE-ACTIVATING PROTEIN 1-LIKE"/>
    <property type="match status" value="1"/>
</dbReference>
<dbReference type="AlphaFoldDB" id="A0A3P8AQB8"/>
<dbReference type="SUPFAM" id="SSF47923">
    <property type="entry name" value="Ypt/Rab-GAP domain of gyp1p"/>
    <property type="match status" value="1"/>
</dbReference>
<feature type="domain" description="Rab-GAP TBC" evidence="1">
    <location>
        <begin position="1"/>
        <end position="52"/>
    </location>
</feature>
<evidence type="ECO:0000259" key="1">
    <source>
        <dbReference type="PROSITE" id="PS50086"/>
    </source>
</evidence>
<accession>A0A3P8AQB8</accession>
<evidence type="ECO:0000313" key="2">
    <source>
        <dbReference type="EMBL" id="VDO99147.1"/>
    </source>
</evidence>
<dbReference type="InterPro" id="IPR050302">
    <property type="entry name" value="Rab_GAP_TBC_domain"/>
</dbReference>
<dbReference type="GO" id="GO:0031267">
    <property type="term" value="F:small GTPase binding"/>
    <property type="evidence" value="ECO:0007669"/>
    <property type="project" value="TreeGrafter"/>
</dbReference>
<dbReference type="GO" id="GO:0005096">
    <property type="term" value="F:GTPase activator activity"/>
    <property type="evidence" value="ECO:0007669"/>
    <property type="project" value="TreeGrafter"/>
</dbReference>
<dbReference type="PROSITE" id="PS50086">
    <property type="entry name" value="TBC_RABGAP"/>
    <property type="match status" value="1"/>
</dbReference>
<dbReference type="Gene3D" id="1.10.472.80">
    <property type="entry name" value="Ypt/Rab-GAP domain of gyp1p, domain 3"/>
    <property type="match status" value="1"/>
</dbReference>
<gene>
    <name evidence="2" type="ORF">HPBE_LOCUS14294</name>
</gene>
<name>A0A3P8AQB8_HELPZ</name>
<protein>
    <recommendedName>
        <fullName evidence="1">Rab-GAP TBC domain-containing protein</fullName>
    </recommendedName>
</protein>
<dbReference type="PANTHER" id="PTHR47219:SF20">
    <property type="entry name" value="TBC1 DOMAIN FAMILY MEMBER 2B"/>
    <property type="match status" value="1"/>
</dbReference>
<dbReference type="OrthoDB" id="294251at2759"/>
<dbReference type="Pfam" id="PF00566">
    <property type="entry name" value="RabGAP-TBC"/>
    <property type="match status" value="1"/>
</dbReference>
<organism evidence="2">
    <name type="scientific">Heligmosomoides polygyrus</name>
    <name type="common">Parasitic roundworm</name>
    <dbReference type="NCBI Taxonomy" id="6339"/>
    <lineage>
        <taxon>Eukaryota</taxon>
        <taxon>Metazoa</taxon>
        <taxon>Ecdysozoa</taxon>
        <taxon>Nematoda</taxon>
        <taxon>Chromadorea</taxon>
        <taxon>Rhabditida</taxon>
        <taxon>Rhabditina</taxon>
        <taxon>Rhabditomorpha</taxon>
        <taxon>Strongyloidea</taxon>
        <taxon>Heligmosomidae</taxon>
        <taxon>Heligmosomoides</taxon>
    </lineage>
</organism>
<reference evidence="2" key="1">
    <citation type="submission" date="2018-11" db="EMBL/GenBank/DDBJ databases">
        <authorList>
            <consortium name="Pathogen Informatics"/>
        </authorList>
    </citation>
    <scope>NUCLEOTIDE SEQUENCE [LARGE SCALE GENOMIC DNA]</scope>
</reference>